<comment type="similarity">
    <text evidence="3 19">Belongs to the CcoP / FixP family.</text>
</comment>
<comment type="subunit">
    <text evidence="19">Component of the cbb3-type cytochrome c oxidase.</text>
</comment>
<dbReference type="Gene3D" id="6.10.280.130">
    <property type="match status" value="1"/>
</dbReference>
<evidence type="ECO:0000259" key="21">
    <source>
        <dbReference type="PROSITE" id="PS51007"/>
    </source>
</evidence>
<dbReference type="InterPro" id="IPR008168">
    <property type="entry name" value="Cyt_C_IC"/>
</dbReference>
<evidence type="ECO:0000256" key="8">
    <source>
        <dbReference type="ARBA" id="ARBA00022660"/>
    </source>
</evidence>
<comment type="function">
    <text evidence="19">C-type cytochrome. Part of the cbb3-type cytochrome c oxidase complex.</text>
</comment>
<dbReference type="SUPFAM" id="SSF46626">
    <property type="entry name" value="Cytochrome c"/>
    <property type="match status" value="2"/>
</dbReference>
<keyword evidence="15 19" id="KW-0560">Oxidoreductase</keyword>
<evidence type="ECO:0000256" key="15">
    <source>
        <dbReference type="ARBA" id="ARBA00023002"/>
    </source>
</evidence>
<evidence type="ECO:0000256" key="12">
    <source>
        <dbReference type="ARBA" id="ARBA00022781"/>
    </source>
</evidence>
<evidence type="ECO:0000256" key="16">
    <source>
        <dbReference type="ARBA" id="ARBA00023004"/>
    </source>
</evidence>
<evidence type="ECO:0000256" key="9">
    <source>
        <dbReference type="ARBA" id="ARBA00022692"/>
    </source>
</evidence>
<keyword evidence="4 19" id="KW-0813">Transport</keyword>
<dbReference type="InterPro" id="IPR036909">
    <property type="entry name" value="Cyt_c-like_dom_sf"/>
</dbReference>
<evidence type="ECO:0000256" key="14">
    <source>
        <dbReference type="ARBA" id="ARBA00022989"/>
    </source>
</evidence>
<keyword evidence="7 19" id="KW-0349">Heme</keyword>
<keyword evidence="23" id="KW-1185">Reference proteome</keyword>
<organism evidence="22 23">
    <name type="scientific">Rhodanobacter lycopersici</name>
    <dbReference type="NCBI Taxonomy" id="3162487"/>
    <lineage>
        <taxon>Bacteria</taxon>
        <taxon>Pseudomonadati</taxon>
        <taxon>Pseudomonadota</taxon>
        <taxon>Gammaproteobacteria</taxon>
        <taxon>Lysobacterales</taxon>
        <taxon>Rhodanobacteraceae</taxon>
        <taxon>Rhodanobacter</taxon>
    </lineage>
</organism>
<keyword evidence="6 19" id="KW-0997">Cell inner membrane</keyword>
<evidence type="ECO:0000256" key="1">
    <source>
        <dbReference type="ARBA" id="ARBA00004533"/>
    </source>
</evidence>
<evidence type="ECO:0000256" key="18">
    <source>
        <dbReference type="ARBA" id="ARBA00023136"/>
    </source>
</evidence>
<gene>
    <name evidence="22" type="primary">ccoP</name>
    <name evidence="22" type="ORF">ABQJ54_06705</name>
</gene>
<keyword evidence="17 19" id="KW-0406">Ion transport</keyword>
<evidence type="ECO:0000256" key="5">
    <source>
        <dbReference type="ARBA" id="ARBA00022475"/>
    </source>
</evidence>
<evidence type="ECO:0000256" key="7">
    <source>
        <dbReference type="ARBA" id="ARBA00022617"/>
    </source>
</evidence>
<dbReference type="InterPro" id="IPR032858">
    <property type="entry name" value="CcoP_N"/>
</dbReference>
<name>A0ABV3QCM9_9GAMM</name>
<dbReference type="InterPro" id="IPR009056">
    <property type="entry name" value="Cyt_c-like_dom"/>
</dbReference>
<dbReference type="EMBL" id="JBFOHK010000001">
    <property type="protein sequence ID" value="MEW9571434.1"/>
    <property type="molecule type" value="Genomic_DNA"/>
</dbReference>
<evidence type="ECO:0000256" key="4">
    <source>
        <dbReference type="ARBA" id="ARBA00022448"/>
    </source>
</evidence>
<sequence>MSTGWSLWVMFLVVLNLGITFFLYLWGPRAKIPTQPDGTSGHVWAHGVLREGVRRLPTWWVVFSGAMFGAAFVYLLLYPGFGNHKGTLGWTSHGQLAREQAANEAKLEPLMQRFMLYTPEQLAGDPEARQLGKVLFEDNCAACHQRSGKGNQQLGAPDLTDQDWLYGGSGKDITTSIHDGRNGVMPPWASLGEGTVNNLVQYVLSLSGRPHDAKMAAAAEPIFKGTCAACHGPDGKGNQALGAPNLTDQIWLHGGSVADIHKTIHDGRQGHMPDWDKRLGDQQIHVLAAYVYQLSHPDAGATD</sequence>
<dbReference type="RefSeq" id="WP_367853474.1">
    <property type="nucleotide sequence ID" value="NZ_JBFOHK010000001.1"/>
</dbReference>
<dbReference type="Proteomes" id="UP001556220">
    <property type="component" value="Unassembled WGS sequence"/>
</dbReference>
<comment type="pathway">
    <text evidence="2 19">Energy metabolism; oxidative phosphorylation.</text>
</comment>
<evidence type="ECO:0000256" key="6">
    <source>
        <dbReference type="ARBA" id="ARBA00022519"/>
    </source>
</evidence>
<dbReference type="InterPro" id="IPR004678">
    <property type="entry name" value="Cyt_c_oxidase_cbb3_su3"/>
</dbReference>
<evidence type="ECO:0000256" key="2">
    <source>
        <dbReference type="ARBA" id="ARBA00004673"/>
    </source>
</evidence>
<dbReference type="Pfam" id="PF13442">
    <property type="entry name" value="Cytochrome_CBB3"/>
    <property type="match status" value="2"/>
</dbReference>
<accession>A0ABV3QCM9</accession>
<feature type="domain" description="Cytochrome c" evidence="21">
    <location>
        <begin position="127"/>
        <end position="207"/>
    </location>
</feature>
<dbReference type="NCBIfam" id="TIGR00782">
    <property type="entry name" value="ccoP"/>
    <property type="match status" value="1"/>
</dbReference>
<keyword evidence="8 19" id="KW-0679">Respiratory chain</keyword>
<feature type="domain" description="Cytochrome c" evidence="21">
    <location>
        <begin position="214"/>
        <end position="295"/>
    </location>
</feature>
<dbReference type="PROSITE" id="PS51007">
    <property type="entry name" value="CYTC"/>
    <property type="match status" value="2"/>
</dbReference>
<evidence type="ECO:0000256" key="11">
    <source>
        <dbReference type="ARBA" id="ARBA00022737"/>
    </source>
</evidence>
<evidence type="ECO:0000256" key="10">
    <source>
        <dbReference type="ARBA" id="ARBA00022723"/>
    </source>
</evidence>
<dbReference type="PANTHER" id="PTHR33751">
    <property type="entry name" value="CBB3-TYPE CYTOCHROME C OXIDASE SUBUNIT FIXP"/>
    <property type="match status" value="1"/>
</dbReference>
<protein>
    <recommendedName>
        <fullName evidence="19">Cbb3-type cytochrome c oxidase subunit</fullName>
    </recommendedName>
</protein>
<reference evidence="22 23" key="1">
    <citation type="submission" date="2024-06" db="EMBL/GenBank/DDBJ databases">
        <authorList>
            <person name="Woo H."/>
        </authorList>
    </citation>
    <scope>NUCLEOTIDE SEQUENCE [LARGE SCALE GENOMIC DNA]</scope>
    <source>
        <strain evidence="22 23">Si-c</strain>
    </source>
</reference>
<keyword evidence="11" id="KW-0677">Repeat</keyword>
<proteinExistence type="inferred from homology"/>
<dbReference type="InterPro" id="IPR038414">
    <property type="entry name" value="CcoP_N_sf"/>
</dbReference>
<dbReference type="PIRSF" id="PIRSF000006">
    <property type="entry name" value="Cbb3-Cox_fixP"/>
    <property type="match status" value="1"/>
</dbReference>
<feature type="transmembrane region" description="Helical" evidence="20">
    <location>
        <begin position="59"/>
        <end position="78"/>
    </location>
</feature>
<feature type="transmembrane region" description="Helical" evidence="20">
    <location>
        <begin position="6"/>
        <end position="26"/>
    </location>
</feature>
<keyword evidence="14 20" id="KW-1133">Transmembrane helix</keyword>
<keyword evidence="9 20" id="KW-0812">Transmembrane</keyword>
<evidence type="ECO:0000313" key="22">
    <source>
        <dbReference type="EMBL" id="MEW9571434.1"/>
    </source>
</evidence>
<evidence type="ECO:0000256" key="13">
    <source>
        <dbReference type="ARBA" id="ARBA00022982"/>
    </source>
</evidence>
<keyword evidence="18 19" id="KW-0472">Membrane</keyword>
<keyword evidence="5 19" id="KW-1003">Cell membrane</keyword>
<dbReference type="Pfam" id="PF14715">
    <property type="entry name" value="FixP_N"/>
    <property type="match status" value="1"/>
</dbReference>
<comment type="cofactor">
    <cofactor evidence="19">
        <name>heme c</name>
        <dbReference type="ChEBI" id="CHEBI:61717"/>
    </cofactor>
    <text evidence="19">Binds 2 heme C groups per subunit.</text>
</comment>
<evidence type="ECO:0000256" key="3">
    <source>
        <dbReference type="ARBA" id="ARBA00006113"/>
    </source>
</evidence>
<dbReference type="PRINTS" id="PR00605">
    <property type="entry name" value="CYTCHROMECIC"/>
</dbReference>
<keyword evidence="12 19" id="KW-0375">Hydrogen ion transport</keyword>
<keyword evidence="10 19" id="KW-0479">Metal-binding</keyword>
<comment type="subcellular location">
    <subcellularLocation>
        <location evidence="1 19">Cell inner membrane</location>
    </subcellularLocation>
</comment>
<dbReference type="InterPro" id="IPR050597">
    <property type="entry name" value="Cytochrome_c_Oxidase_Subunit"/>
</dbReference>
<dbReference type="Gene3D" id="1.10.760.10">
    <property type="entry name" value="Cytochrome c-like domain"/>
    <property type="match status" value="2"/>
</dbReference>
<evidence type="ECO:0000313" key="23">
    <source>
        <dbReference type="Proteomes" id="UP001556220"/>
    </source>
</evidence>
<evidence type="ECO:0000256" key="17">
    <source>
        <dbReference type="ARBA" id="ARBA00023065"/>
    </source>
</evidence>
<dbReference type="PANTHER" id="PTHR33751:SF1">
    <property type="entry name" value="CBB3-TYPE CYTOCHROME C OXIDASE SUBUNIT FIXP"/>
    <property type="match status" value="1"/>
</dbReference>
<evidence type="ECO:0000256" key="20">
    <source>
        <dbReference type="SAM" id="Phobius"/>
    </source>
</evidence>
<keyword evidence="16 19" id="KW-0408">Iron</keyword>
<comment type="caution">
    <text evidence="22">The sequence shown here is derived from an EMBL/GenBank/DDBJ whole genome shotgun (WGS) entry which is preliminary data.</text>
</comment>
<keyword evidence="13 19" id="KW-0249">Electron transport</keyword>
<evidence type="ECO:0000256" key="19">
    <source>
        <dbReference type="PIRNR" id="PIRNR000006"/>
    </source>
</evidence>